<keyword evidence="4" id="KW-0436">Ligase</keyword>
<dbReference type="CDD" id="cd00201">
    <property type="entry name" value="WW"/>
    <property type="match status" value="2"/>
</dbReference>
<evidence type="ECO:0000256" key="3">
    <source>
        <dbReference type="ARBA" id="ARBA00022171"/>
    </source>
</evidence>
<comment type="function">
    <text evidence="10">Forms part of a macromolecular complex that catalyzes the attachment of specific amino acids to cognate tRNAs during protein synthesis. Modulates the secretion of AIMP1 and may be involved in generation of the inflammatory cytokine EMAP2 from AIMP1.</text>
</comment>
<dbReference type="Gene3D" id="2.60.40.150">
    <property type="entry name" value="C2 domain"/>
    <property type="match status" value="1"/>
</dbReference>
<dbReference type="InterPro" id="IPR036020">
    <property type="entry name" value="WW_dom_sf"/>
</dbReference>
<feature type="region of interest" description="Disordered" evidence="14">
    <location>
        <begin position="508"/>
        <end position="546"/>
    </location>
</feature>
<organism evidence="17 18">
    <name type="scientific">Felis catus</name>
    <name type="common">Cat</name>
    <name type="synonym">Felis silvestris catus</name>
    <dbReference type="NCBI Taxonomy" id="9685"/>
    <lineage>
        <taxon>Eukaryota</taxon>
        <taxon>Metazoa</taxon>
        <taxon>Chordata</taxon>
        <taxon>Craniata</taxon>
        <taxon>Vertebrata</taxon>
        <taxon>Euteleostomi</taxon>
        <taxon>Mammalia</taxon>
        <taxon>Eutheria</taxon>
        <taxon>Laurasiatheria</taxon>
        <taxon>Carnivora</taxon>
        <taxon>Feliformia</taxon>
        <taxon>Felidae</taxon>
        <taxon>Felinae</taxon>
        <taxon>Felis</taxon>
    </lineage>
</organism>
<dbReference type="GeneTree" id="ENSGT00410000025556"/>
<dbReference type="Gene3D" id="3.40.50.620">
    <property type="entry name" value="HUPs"/>
    <property type="match status" value="1"/>
</dbReference>
<sequence>MPRPELPLPEGWEEARDFDGKVYYIDHTSRTTSWIDPRDRYTKPLTFADCISDELPLGWEEAYDPQVGDYFIDHNTKTTQIEDPRVQWRQEQEHMLKDYLVVAQEALSAQKEIYQVKQQRLELAQQEYQQLHAVWEHKLGSQVSLVSGSSSSSKYDPEILKAEIATAKSRVNKLKREMVHLQQELQFKERGFQTLKKIDKKMSDAQGSYKLDEAQAVLRETKAIKKAITCGEKEKQDLIKSLAMLKDGFLIDRGSHSDLWSSSSSLESSGFSLPKQYLDVSSQTDISGSFGASSNNQLAEKVRLRLRYEEAKRRIANLKIQLAKLDSEAWPGVLDSERDRLILINEKEELLKEMRFISPRKWTQGEVEQLEMARKRLEKDLQAARDTQSKALTERLKLNSKRNQLVRELEEATRQVAALHSQLKSLSSSMQSLSSGSSPGSLASSRGSLAASSLDSSTSASFTDLYYDPFEQLDSELQSKVEFLLLEGATGFRPSGCITTIHEDEVAKTQKAEGGSRLQALRSLSGTPKSMTSLSPRSSLSSPSPPCSPLIADPLLAGDTFLSPLEFDDPELSATLCELSLGSGTRERYRPEEPGTEGKQLGQAVNTAQGCSLKVACVSAAVSDESVAGDSGVYEASVQRPGASEAAAFDSDESEAVGATRVQIALKYDEKNKQFAILIIQLSNLSALLLQQDQKVNIRVAILPCSESTTCLFRTRPLDASDTLVFNEMFWVSMSYPALHQKTLRVDVCTTDRSHLEECLGGAQISLAEVCRSGERSTRWYNLLSYKYLKKQSREPKPVGAKVPTPGPESTDAVSALLEQTAVELEKRQEGRINTQTLEDSWRYEETSENEAAEEEEEEGEEDVFAEKALPHRDEHPALKVDKETNTETPAPSPTVVRPKDRRVGTPSPGPFLRGSTIIRSKTFSPGPQSQYVCRLNRSDSDSSTLSKKPPFVRNSLERRSVRMKRPSSVKSLRAERLIRTSLDLELDLQATRTWHSQLTQEISVLKELKEQLEQAKSHGEKELPQWLREDERFRLLLRMLEKRMDRAEHKGELQTDKMMRAAAKDVHRLRGQSCKEPPEVQSFRNPKATASISPLVVPGVSPASHQVAAEVAAHSQQQSVAREGGFPLPGGTVRFRFRPLGVIVADGRMEGLVAQCSARLLQQEKEIKSLTAEIDRLKNCGGLEVSPNLEQLREENLKLKYRLNILRRSLQAERTRPTKNMININSRLQEVFGCAIKAAYPDLENPPLIVTPSQQPKFGDYQCNSAMGISQMLKTKEQKVNPREIAENITKHLPDNECVEKVEIAGPGFINVHLRKDYVSQQLTNLLVNGVQLPPLGENKKVIVDFSSPNIAKEMHVGHLRSTIIGESMSRLFEFAGYDVLRLNHVGDWGTQFGMLIAHLQDKFPDYLTISPPIGDLQAFYKESKKRFDTEEEFKKRAYQCVVLLQSKNPDIIKAWKLICDVSRQEFNKIYDALDISLIERGESFYQDRMNDIVKEFEDRGFVQVDDGRKIVFVPGCSVPLTIVKSDGGYTYDTSDLAAIKQRLFEEKADMIIYVVDSGQSVHFQTIFGAAQMIGWYDPKVTRVFHAGFGVVLGEDKKKFKTRSGETVRLIDLLEEGLKRSMDKLKEKERDKVLTAEELKAAQTSVAYGCIKYADLSHNRLNDYIFSFDKMLDDRGNTAAYLLYAFTRIRSIARLANIDEEMLQKAAQETKIILDHEKEWKLGRCILRFPEILQKILDDLLLHTLCDYIYELATTFTEFYDSCYCVEKDRQTGQVLKVNMWRMLLCEAVAAVMAKAFDILGIKPVQRM</sequence>
<dbReference type="PRINTS" id="PR01038">
    <property type="entry name" value="TRNASYNTHARG"/>
</dbReference>
<dbReference type="Pfam" id="PF03485">
    <property type="entry name" value="Arg_tRNA_synt_N"/>
    <property type="match status" value="1"/>
</dbReference>
<dbReference type="InterPro" id="IPR014729">
    <property type="entry name" value="Rossmann-like_a/b/a_fold"/>
</dbReference>
<feature type="coiled-coil region" evidence="13">
    <location>
        <begin position="360"/>
        <end position="429"/>
    </location>
</feature>
<reference evidence="17" key="3">
    <citation type="submission" date="2025-09" db="UniProtKB">
        <authorList>
            <consortium name="Ensembl"/>
        </authorList>
    </citation>
    <scope>IDENTIFICATION</scope>
    <source>
        <strain evidence="17">breed Abyssinian</strain>
    </source>
</reference>
<keyword evidence="18" id="KW-1185">Reference proteome</keyword>
<dbReference type="EC" id="6.1.1.19" evidence="2"/>
<feature type="coiled-coil region" evidence="13">
    <location>
        <begin position="164"/>
        <end position="191"/>
    </location>
</feature>
<dbReference type="Pfam" id="PF00168">
    <property type="entry name" value="C2"/>
    <property type="match status" value="1"/>
</dbReference>
<dbReference type="PROSITE" id="PS00178">
    <property type="entry name" value="AA_TRNA_LIGASE_I"/>
    <property type="match status" value="1"/>
</dbReference>
<dbReference type="PANTHER" id="PTHR11956">
    <property type="entry name" value="ARGINYL-TRNA SYNTHETASE"/>
    <property type="match status" value="1"/>
</dbReference>
<dbReference type="InterPro" id="IPR035892">
    <property type="entry name" value="C2_domain_sf"/>
</dbReference>
<evidence type="ECO:0000256" key="7">
    <source>
        <dbReference type="ARBA" id="ARBA00022917"/>
    </source>
</evidence>
<protein>
    <recommendedName>
        <fullName evidence="3">Arginine--tRNA ligase, cytoplasmic</fullName>
        <ecNumber evidence="2">6.1.1.19</ecNumber>
    </recommendedName>
    <alternativeName>
        <fullName evidence="9">Arginyl-tRNA synthetase</fullName>
    </alternativeName>
</protein>
<dbReference type="PROSITE" id="PS01159">
    <property type="entry name" value="WW_DOMAIN_1"/>
    <property type="match status" value="1"/>
</dbReference>
<feature type="coiled-coil region" evidence="13">
    <location>
        <begin position="107"/>
        <end position="134"/>
    </location>
</feature>
<dbReference type="InterPro" id="IPR036695">
    <property type="entry name" value="Arg-tRNA-synth_N_sf"/>
</dbReference>
<dbReference type="SMART" id="SM00456">
    <property type="entry name" value="WW"/>
    <property type="match status" value="2"/>
</dbReference>
<feature type="coiled-coil region" evidence="13">
    <location>
        <begin position="1154"/>
        <end position="1210"/>
    </location>
</feature>
<feature type="domain" description="WW" evidence="16">
    <location>
        <begin position="53"/>
        <end position="86"/>
    </location>
</feature>
<feature type="coiled-coil region" evidence="13">
    <location>
        <begin position="996"/>
        <end position="1058"/>
    </location>
</feature>
<evidence type="ECO:0000256" key="13">
    <source>
        <dbReference type="SAM" id="Coils"/>
    </source>
</evidence>
<evidence type="ECO:0000313" key="18">
    <source>
        <dbReference type="Proteomes" id="UP000823872"/>
    </source>
</evidence>
<keyword evidence="8" id="KW-0030">Aminoacyl-tRNA synthetase</keyword>
<dbReference type="SUPFAM" id="SSF52374">
    <property type="entry name" value="Nucleotidylyl transferase"/>
    <property type="match status" value="1"/>
</dbReference>
<keyword evidence="7" id="KW-0648">Protein biosynthesis</keyword>
<keyword evidence="6" id="KW-0067">ATP-binding</keyword>
<feature type="region of interest" description="Disordered" evidence="14">
    <location>
        <begin position="828"/>
        <end position="965"/>
    </location>
</feature>
<feature type="compositionally biased region" description="Polar residues" evidence="14">
    <location>
        <begin position="522"/>
        <end position="532"/>
    </location>
</feature>
<evidence type="ECO:0000256" key="12">
    <source>
        <dbReference type="ARBA" id="ARBA00049339"/>
    </source>
</evidence>
<accession>A0ABI7YVE8</accession>
<feature type="domain" description="C2" evidence="15">
    <location>
        <begin position="658"/>
        <end position="781"/>
    </location>
</feature>
<evidence type="ECO:0000256" key="9">
    <source>
        <dbReference type="ARBA" id="ARBA00033033"/>
    </source>
</evidence>
<dbReference type="SUPFAM" id="SSF47323">
    <property type="entry name" value="Anticodon-binding domain of a subclass of class I aminoacyl-tRNA synthetases"/>
    <property type="match status" value="1"/>
</dbReference>
<evidence type="ECO:0000256" key="4">
    <source>
        <dbReference type="ARBA" id="ARBA00022598"/>
    </source>
</evidence>
<dbReference type="Pfam" id="PF00750">
    <property type="entry name" value="tRNA-synt_1d"/>
    <property type="match status" value="1"/>
</dbReference>
<comment type="catalytic activity">
    <reaction evidence="12">
        <text>tRNA(Arg) + L-arginine + ATP = L-arginyl-tRNA(Arg) + AMP + diphosphate</text>
        <dbReference type="Rhea" id="RHEA:20301"/>
        <dbReference type="Rhea" id="RHEA-COMP:9658"/>
        <dbReference type="Rhea" id="RHEA-COMP:9673"/>
        <dbReference type="ChEBI" id="CHEBI:30616"/>
        <dbReference type="ChEBI" id="CHEBI:32682"/>
        <dbReference type="ChEBI" id="CHEBI:33019"/>
        <dbReference type="ChEBI" id="CHEBI:78442"/>
        <dbReference type="ChEBI" id="CHEBI:78513"/>
        <dbReference type="ChEBI" id="CHEBI:456215"/>
        <dbReference type="EC" id="6.1.1.19"/>
    </reaction>
</comment>
<dbReference type="InterPro" id="IPR005148">
    <property type="entry name" value="Arg-tRNA-synth_N"/>
</dbReference>
<dbReference type="Pfam" id="PF00397">
    <property type="entry name" value="WW"/>
    <property type="match status" value="2"/>
</dbReference>
<dbReference type="InterPro" id="IPR037771">
    <property type="entry name" value="C2_WWC"/>
</dbReference>
<dbReference type="SUPFAM" id="SSF51045">
    <property type="entry name" value="WW domain"/>
    <property type="match status" value="2"/>
</dbReference>
<dbReference type="CDD" id="cd08680">
    <property type="entry name" value="C2_Kibra"/>
    <property type="match status" value="1"/>
</dbReference>
<evidence type="ECO:0000256" key="5">
    <source>
        <dbReference type="ARBA" id="ARBA00022741"/>
    </source>
</evidence>
<dbReference type="InterPro" id="IPR001278">
    <property type="entry name" value="Arg-tRNA-ligase"/>
</dbReference>
<dbReference type="Proteomes" id="UP000823872">
    <property type="component" value="Chromosome A1"/>
</dbReference>
<dbReference type="Gene3D" id="1.10.730.10">
    <property type="entry name" value="Isoleucyl-tRNA Synthetase, Domain 1"/>
    <property type="match status" value="1"/>
</dbReference>
<keyword evidence="13" id="KW-0175">Coiled coil</keyword>
<reference evidence="17" key="2">
    <citation type="submission" date="2025-08" db="UniProtKB">
        <authorList>
            <consortium name="Ensembl"/>
        </authorList>
    </citation>
    <scope>IDENTIFICATION</scope>
    <source>
        <strain evidence="17">breed Abyssinian</strain>
    </source>
</reference>
<dbReference type="InterPro" id="IPR008909">
    <property type="entry name" value="DALR_anticod-bd"/>
</dbReference>
<feature type="domain" description="WW" evidence="16">
    <location>
        <begin position="6"/>
        <end position="39"/>
    </location>
</feature>
<dbReference type="Gene3D" id="3.30.1360.70">
    <property type="entry name" value="Arginyl tRNA synthetase N-terminal domain"/>
    <property type="match status" value="1"/>
</dbReference>
<dbReference type="InterPro" id="IPR001202">
    <property type="entry name" value="WW_dom"/>
</dbReference>
<evidence type="ECO:0000256" key="11">
    <source>
        <dbReference type="ARBA" id="ARBA00046460"/>
    </source>
</evidence>
<dbReference type="Pfam" id="PF05746">
    <property type="entry name" value="DALR_1"/>
    <property type="match status" value="1"/>
</dbReference>
<keyword evidence="5" id="KW-0547">Nucleotide-binding</keyword>
<evidence type="ECO:0000256" key="8">
    <source>
        <dbReference type="ARBA" id="ARBA00023146"/>
    </source>
</evidence>
<dbReference type="PROSITE" id="PS50020">
    <property type="entry name" value="WW_DOMAIN_2"/>
    <property type="match status" value="2"/>
</dbReference>
<dbReference type="PANTHER" id="PTHR11956:SF5">
    <property type="entry name" value="ARGININE--TRNA LIGASE, CYTOPLASMIC"/>
    <property type="match status" value="1"/>
</dbReference>
<dbReference type="InterPro" id="IPR035684">
    <property type="entry name" value="ArgRS_core"/>
</dbReference>
<evidence type="ECO:0000256" key="14">
    <source>
        <dbReference type="SAM" id="MobiDB-lite"/>
    </source>
</evidence>
<dbReference type="CDD" id="cd00671">
    <property type="entry name" value="ArgRS_core"/>
    <property type="match status" value="1"/>
</dbReference>
<gene>
    <name evidence="17" type="primary">WWC1</name>
</gene>
<proteinExistence type="inferred from homology"/>
<dbReference type="Ensembl" id="ENSFCTT00005052137.1">
    <property type="protein sequence ID" value="ENSFCTP00005038225.1"/>
    <property type="gene ID" value="ENSFCTG00005017917.1"/>
</dbReference>
<dbReference type="InterPro" id="IPR009080">
    <property type="entry name" value="tRNAsynth_Ia_anticodon-bd"/>
</dbReference>
<feature type="compositionally biased region" description="Polar residues" evidence="14">
    <location>
        <begin position="918"/>
        <end position="932"/>
    </location>
</feature>
<feature type="compositionally biased region" description="Low complexity" evidence="14">
    <location>
        <begin position="533"/>
        <end position="542"/>
    </location>
</feature>
<evidence type="ECO:0000256" key="10">
    <source>
        <dbReference type="ARBA" id="ARBA00045859"/>
    </source>
</evidence>
<dbReference type="SUPFAM" id="SSF49562">
    <property type="entry name" value="C2 domain (Calcium/lipid-binding domain, CaLB)"/>
    <property type="match status" value="1"/>
</dbReference>
<dbReference type="InterPro" id="IPR001412">
    <property type="entry name" value="aa-tRNA-synth_I_CS"/>
</dbReference>
<evidence type="ECO:0000256" key="6">
    <source>
        <dbReference type="ARBA" id="ARBA00022840"/>
    </source>
</evidence>
<name>A0ABI7YVE8_FELCA</name>
<evidence type="ECO:0000313" key="17">
    <source>
        <dbReference type="Ensembl" id="ENSFCTP00005038225.1"/>
    </source>
</evidence>
<dbReference type="SMART" id="SM01016">
    <property type="entry name" value="Arg_tRNA_synt_N"/>
    <property type="match status" value="1"/>
</dbReference>
<dbReference type="Pfam" id="PF25802">
    <property type="entry name" value="WWC1"/>
    <property type="match status" value="1"/>
</dbReference>
<dbReference type="InterPro" id="IPR057747">
    <property type="entry name" value="WWC1_hairpin"/>
</dbReference>
<dbReference type="Gene3D" id="2.20.70.10">
    <property type="match status" value="2"/>
</dbReference>
<evidence type="ECO:0000256" key="2">
    <source>
        <dbReference type="ARBA" id="ARBA00012837"/>
    </source>
</evidence>
<evidence type="ECO:0000256" key="1">
    <source>
        <dbReference type="ARBA" id="ARBA00005594"/>
    </source>
</evidence>
<dbReference type="NCBIfam" id="TIGR00456">
    <property type="entry name" value="argS"/>
    <property type="match status" value="1"/>
</dbReference>
<dbReference type="InterPro" id="IPR000008">
    <property type="entry name" value="C2_dom"/>
</dbReference>
<dbReference type="SMART" id="SM00836">
    <property type="entry name" value="DALR_1"/>
    <property type="match status" value="1"/>
</dbReference>
<dbReference type="SUPFAM" id="SSF55190">
    <property type="entry name" value="Arginyl-tRNA synthetase (ArgRS), N-terminal 'additional' domain"/>
    <property type="match status" value="1"/>
</dbReference>
<comment type="subunit">
    <text evidence="11">Interacts (via N-terminus) with AIMP1 (via N-terminus); this stimulates its catalytic activity. Interacts (via N-terminus) with LARS2 (via C-terminus). Monomer. Part of a multisubunit complex that groups tRNA ligases for Arg (RARS1), Asp (DARS1), Gln (QARS1), Ile (IARS1), Leu (LARS1), Lys (KARS1), Met (MARS1) the bifunctional ligase for Glu and Pro (EPRS1) and the auxiliary subunits AIMP1/p43, AIMP2/p38 and EEF1E1/p18. Interacts with QARS1. Part of a complex composed of RARS1, QARS1 and AIMP1.</text>
</comment>
<reference evidence="17 18" key="1">
    <citation type="submission" date="2021-02" db="EMBL/GenBank/DDBJ databases">
        <title>Safari Cat Assemblies.</title>
        <authorList>
            <person name="Bredemeyer K.R."/>
            <person name="Murphy W.J."/>
        </authorList>
    </citation>
    <scope>NUCLEOTIDE SEQUENCE [LARGE SCALE GENOMIC DNA]</scope>
</reference>
<evidence type="ECO:0000259" key="15">
    <source>
        <dbReference type="PROSITE" id="PS50004"/>
    </source>
</evidence>
<dbReference type="PROSITE" id="PS50004">
    <property type="entry name" value="C2"/>
    <property type="match status" value="1"/>
</dbReference>
<feature type="coiled-coil region" evidence="13">
    <location>
        <begin position="294"/>
        <end position="328"/>
    </location>
</feature>
<comment type="similarity">
    <text evidence="1">Belongs to the class-I aminoacyl-tRNA synthetase family.</text>
</comment>
<dbReference type="HAMAP" id="MF_00123">
    <property type="entry name" value="Arg_tRNA_synth"/>
    <property type="match status" value="1"/>
</dbReference>
<feature type="compositionally biased region" description="Basic and acidic residues" evidence="14">
    <location>
        <begin position="865"/>
        <end position="886"/>
    </location>
</feature>
<evidence type="ECO:0000259" key="16">
    <source>
        <dbReference type="PROSITE" id="PS50020"/>
    </source>
</evidence>
<feature type="compositionally biased region" description="Acidic residues" evidence="14">
    <location>
        <begin position="847"/>
        <end position="864"/>
    </location>
</feature>